<dbReference type="PANTHER" id="PTHR30487">
    <property type="entry name" value="TYPE 4 PREPILIN-LIKE PROTEINS LEADER PEPTIDE-PROCESSING ENZYME"/>
    <property type="match status" value="1"/>
</dbReference>
<dbReference type="EMBL" id="JAUSVX010000017">
    <property type="protein sequence ID" value="MDQ0473535.1"/>
    <property type="molecule type" value="Genomic_DNA"/>
</dbReference>
<dbReference type="PANTHER" id="PTHR30487:SF0">
    <property type="entry name" value="PREPILIN LEADER PEPTIDASE_N-METHYLTRANSFERASE-RELATED"/>
    <property type="match status" value="1"/>
</dbReference>
<sequence length="157" mass="15585">MTALLAPIVFAGLLAALALADFSTFRLPDALTLPLLLVAAVAGPADPDSRVFGILLATGLLAGVAAAFRRLRGADGLGFGDVKLAAGCGAWIGVAGVGPMVLLASLSALAFAAAGKIWAPSQRPRADGAIPDGAVAFGPHIAMATMSVAVAQAVEWL</sequence>
<feature type="domain" description="Prepilin type IV endopeptidase peptidase" evidence="4">
    <location>
        <begin position="8"/>
        <end position="112"/>
    </location>
</feature>
<evidence type="ECO:0000313" key="6">
    <source>
        <dbReference type="Proteomes" id="UP001242480"/>
    </source>
</evidence>
<protein>
    <submittedName>
        <fullName evidence="5">Prepilin signal peptidase PulO-like enzyme (Type II secretory pathway)</fullName>
    </submittedName>
</protein>
<dbReference type="PRINTS" id="PR00864">
    <property type="entry name" value="PREPILNPTASE"/>
</dbReference>
<accession>A0ABU0JIT7</accession>
<reference evidence="5 6" key="1">
    <citation type="submission" date="2023-07" db="EMBL/GenBank/DDBJ databases">
        <title>Genomic Encyclopedia of Type Strains, Phase IV (KMG-IV): sequencing the most valuable type-strain genomes for metagenomic binning, comparative biology and taxonomic classification.</title>
        <authorList>
            <person name="Goeker M."/>
        </authorList>
    </citation>
    <scope>NUCLEOTIDE SEQUENCE [LARGE SCALE GENOMIC DNA]</scope>
    <source>
        <strain evidence="5 6">DSM 19619</strain>
    </source>
</reference>
<dbReference type="Pfam" id="PF01478">
    <property type="entry name" value="Peptidase_A24"/>
    <property type="match status" value="1"/>
</dbReference>
<feature type="transmembrane region" description="Helical" evidence="3">
    <location>
        <begin position="91"/>
        <end position="115"/>
    </location>
</feature>
<keyword evidence="6" id="KW-1185">Reference proteome</keyword>
<organism evidence="5 6">
    <name type="scientific">Labrys wisconsinensis</name>
    <dbReference type="NCBI Taxonomy" id="425677"/>
    <lineage>
        <taxon>Bacteria</taxon>
        <taxon>Pseudomonadati</taxon>
        <taxon>Pseudomonadota</taxon>
        <taxon>Alphaproteobacteria</taxon>
        <taxon>Hyphomicrobiales</taxon>
        <taxon>Xanthobacteraceae</taxon>
        <taxon>Labrys</taxon>
    </lineage>
</organism>
<evidence type="ECO:0000256" key="1">
    <source>
        <dbReference type="ARBA" id="ARBA00005801"/>
    </source>
</evidence>
<evidence type="ECO:0000259" key="4">
    <source>
        <dbReference type="Pfam" id="PF01478"/>
    </source>
</evidence>
<evidence type="ECO:0000313" key="5">
    <source>
        <dbReference type="EMBL" id="MDQ0473535.1"/>
    </source>
</evidence>
<feature type="transmembrane region" description="Helical" evidence="3">
    <location>
        <begin position="52"/>
        <end position="71"/>
    </location>
</feature>
<dbReference type="InterPro" id="IPR014032">
    <property type="entry name" value="Peptidase_A24A_bac"/>
</dbReference>
<keyword evidence="3" id="KW-1133">Transmembrane helix</keyword>
<comment type="caution">
    <text evidence="5">The sequence shown here is derived from an EMBL/GenBank/DDBJ whole genome shotgun (WGS) entry which is preliminary data.</text>
</comment>
<comment type="similarity">
    <text evidence="1 2">Belongs to the peptidase A24 family.</text>
</comment>
<keyword evidence="3" id="KW-0472">Membrane</keyword>
<evidence type="ECO:0000256" key="3">
    <source>
        <dbReference type="SAM" id="Phobius"/>
    </source>
</evidence>
<name>A0ABU0JIT7_9HYPH</name>
<dbReference type="InterPro" id="IPR000045">
    <property type="entry name" value="Prepilin_IV_endopep_pep"/>
</dbReference>
<proteinExistence type="inferred from homology"/>
<dbReference type="InterPro" id="IPR050882">
    <property type="entry name" value="Prepilin_peptidase/N-MTase"/>
</dbReference>
<dbReference type="RefSeq" id="WP_307281962.1">
    <property type="nucleotide sequence ID" value="NZ_JAUSVX010000017.1"/>
</dbReference>
<dbReference type="Gene3D" id="1.20.120.1220">
    <property type="match status" value="1"/>
</dbReference>
<gene>
    <name evidence="5" type="ORF">QO011_006571</name>
</gene>
<keyword evidence="3" id="KW-0812">Transmembrane</keyword>
<evidence type="ECO:0000256" key="2">
    <source>
        <dbReference type="RuleBase" id="RU003793"/>
    </source>
</evidence>
<dbReference type="Proteomes" id="UP001242480">
    <property type="component" value="Unassembled WGS sequence"/>
</dbReference>